<dbReference type="AlphaFoldDB" id="D7CPC2"/>
<keyword evidence="1" id="KW-0472">Membrane</keyword>
<dbReference type="eggNOG" id="ENOG50346UD">
    <property type="taxonomic scope" value="Bacteria"/>
</dbReference>
<protein>
    <submittedName>
        <fullName evidence="2">Uncharacterized protein</fullName>
    </submittedName>
</protein>
<name>D7CPC2_SYNLT</name>
<sequence>MLFKKRTTMDVAILVNDREIREVPVEDETGEAIFAGGLSLPKADAQVRYFPSGGRAYIYGYTPEYLVECENVARLERSTVLRNLFDYGAAARTANIQFYVMMGALIITIFLLRG</sequence>
<accession>D7CPC2</accession>
<dbReference type="HOGENOM" id="CLU_2119927_0_0_9"/>
<evidence type="ECO:0000256" key="1">
    <source>
        <dbReference type="SAM" id="Phobius"/>
    </source>
</evidence>
<keyword evidence="1" id="KW-1133">Transmembrane helix</keyword>
<feature type="transmembrane region" description="Helical" evidence="1">
    <location>
        <begin position="96"/>
        <end position="112"/>
    </location>
</feature>
<evidence type="ECO:0000313" key="3">
    <source>
        <dbReference type="Proteomes" id="UP000000378"/>
    </source>
</evidence>
<reference evidence="2 3" key="2">
    <citation type="journal article" date="2010" name="Stand. Genomic Sci.">
        <title>Complete genome sequence of Syntrophothermus lipocalidus type strain (TGB-C1).</title>
        <authorList>
            <person name="Djao O.D."/>
            <person name="Zhang X."/>
            <person name="Lucas S."/>
            <person name="Lapidus A."/>
            <person name="Del Rio T.G."/>
            <person name="Nolan M."/>
            <person name="Tice H."/>
            <person name="Cheng J.F."/>
            <person name="Han C."/>
            <person name="Tapia R."/>
            <person name="Goodwin L."/>
            <person name="Pitluck S."/>
            <person name="Liolios K."/>
            <person name="Ivanova N."/>
            <person name="Mavromatis K."/>
            <person name="Mikhailova N."/>
            <person name="Ovchinnikova G."/>
            <person name="Pati A."/>
            <person name="Brambilla E."/>
            <person name="Chen A."/>
            <person name="Palaniappan K."/>
            <person name="Land M."/>
            <person name="Hauser L."/>
            <person name="Chang Y.J."/>
            <person name="Jeffries C.D."/>
            <person name="Rohde M."/>
            <person name="Sikorski J."/>
            <person name="Spring S."/>
            <person name="Goker M."/>
            <person name="Detter J.C."/>
            <person name="Woyke T."/>
            <person name="Bristow J."/>
            <person name="Eisen J.A."/>
            <person name="Markowitz V."/>
            <person name="Hugenholtz P."/>
            <person name="Kyrpides N.C."/>
            <person name="Klenk H.P."/>
        </authorList>
    </citation>
    <scope>NUCLEOTIDE SEQUENCE [LARGE SCALE GENOMIC DNA]</scope>
    <source>
        <strain evidence="3">DSM 12680 / TGB-C1</strain>
    </source>
</reference>
<dbReference type="OrthoDB" id="1807499at2"/>
<proteinExistence type="predicted"/>
<dbReference type="KEGG" id="slp:Slip_1802"/>
<keyword evidence="3" id="KW-1185">Reference proteome</keyword>
<keyword evidence="1" id="KW-0812">Transmembrane</keyword>
<dbReference type="RefSeq" id="WP_013175959.1">
    <property type="nucleotide sequence ID" value="NC_014220.1"/>
</dbReference>
<gene>
    <name evidence="2" type="ordered locus">Slip_1802</name>
</gene>
<organism evidence="2 3">
    <name type="scientific">Syntrophothermus lipocalidus (strain DSM 12680 / TGB-C1)</name>
    <dbReference type="NCBI Taxonomy" id="643648"/>
    <lineage>
        <taxon>Bacteria</taxon>
        <taxon>Bacillati</taxon>
        <taxon>Bacillota</taxon>
        <taxon>Clostridia</taxon>
        <taxon>Eubacteriales</taxon>
        <taxon>Syntrophomonadaceae</taxon>
        <taxon>Syntrophothermus</taxon>
    </lineage>
</organism>
<reference evidence="3" key="1">
    <citation type="journal article" date="2010" name="Stand. Genomic Sci.">
        <title>Complete genome sequence of Syntrophothermus lipocalidus type strain (TGB-C1T).</title>
        <authorList>
            <consortium name="US DOE Joint Genome Institute (JGI-PGF)"/>
            <person name="Djao O."/>
            <person name="Zhang X."/>
            <person name="Lucas S."/>
            <person name="Lapidus A."/>
            <person name="Glavina Del Rio T."/>
            <person name="Nolan M."/>
            <person name="Tice H."/>
            <person name="Cheng J."/>
            <person name="Han C."/>
            <person name="Tapia R."/>
            <person name="Goodwin L."/>
            <person name="Pitluck S."/>
            <person name="Liolios K."/>
            <person name="Ivanova N."/>
            <person name="Mavromatis K."/>
            <person name="Mikhailova N."/>
            <person name="Ovchinnikova G."/>
            <person name="Pati A."/>
            <person name="Brambilla E."/>
            <person name="Chen A."/>
            <person name="Palaniappan K."/>
            <person name="Land M."/>
            <person name="Hauser L."/>
            <person name="Chang Y."/>
            <person name="Jeffries C."/>
            <person name="Rohde M."/>
            <person name="Sikorski J."/>
            <person name="Spring S."/>
            <person name="Goker M."/>
            <person name="Detter J."/>
            <person name="Woyke T."/>
            <person name="Bristow J."/>
            <person name="Eisen J."/>
            <person name="Markowitz V."/>
            <person name="Hugenholtz P."/>
            <person name="Kyrpides N."/>
            <person name="Klenk H."/>
        </authorList>
    </citation>
    <scope>NUCLEOTIDE SEQUENCE [LARGE SCALE GENOMIC DNA]</scope>
    <source>
        <strain evidence="3">DSM 12680 / TGB-C1</strain>
    </source>
</reference>
<dbReference type="Proteomes" id="UP000000378">
    <property type="component" value="Chromosome"/>
</dbReference>
<dbReference type="STRING" id="643648.Slip_1802"/>
<evidence type="ECO:0000313" key="2">
    <source>
        <dbReference type="EMBL" id="ADI02557.1"/>
    </source>
</evidence>
<dbReference type="EMBL" id="CP002048">
    <property type="protein sequence ID" value="ADI02557.1"/>
    <property type="molecule type" value="Genomic_DNA"/>
</dbReference>